<feature type="compositionally biased region" description="Low complexity" evidence="1">
    <location>
        <begin position="185"/>
        <end position="198"/>
    </location>
</feature>
<accession>A0A2S5BCP7</accession>
<evidence type="ECO:0008006" key="5">
    <source>
        <dbReference type="Google" id="ProtNLM"/>
    </source>
</evidence>
<dbReference type="AlphaFoldDB" id="A0A2S5BCP7"/>
<dbReference type="EMBL" id="PJQD01000023">
    <property type="protein sequence ID" value="POY74556.1"/>
    <property type="molecule type" value="Genomic_DNA"/>
</dbReference>
<keyword evidence="4" id="KW-1185">Reference proteome</keyword>
<dbReference type="OrthoDB" id="2117453at2759"/>
<feature type="transmembrane region" description="Helical" evidence="2">
    <location>
        <begin position="37"/>
        <end position="58"/>
    </location>
</feature>
<gene>
    <name evidence="3" type="ORF">BMF94_2317</name>
</gene>
<keyword evidence="2" id="KW-1133">Transmembrane helix</keyword>
<dbReference type="Proteomes" id="UP000237144">
    <property type="component" value="Unassembled WGS sequence"/>
</dbReference>
<evidence type="ECO:0000256" key="1">
    <source>
        <dbReference type="SAM" id="MobiDB-lite"/>
    </source>
</evidence>
<reference evidence="3 4" key="1">
    <citation type="journal article" date="2018" name="Front. Microbiol.">
        <title>Prospects for Fungal Bioremediation of Acidic Radioactive Waste Sites: Characterization and Genome Sequence of Rhodotorula taiwanensis MD1149.</title>
        <authorList>
            <person name="Tkavc R."/>
            <person name="Matrosova V.Y."/>
            <person name="Grichenko O.E."/>
            <person name="Gostincar C."/>
            <person name="Volpe R.P."/>
            <person name="Klimenkova P."/>
            <person name="Gaidamakova E.K."/>
            <person name="Zhou C.E."/>
            <person name="Stewart B.J."/>
            <person name="Lyman M.G."/>
            <person name="Malfatti S.A."/>
            <person name="Rubinfeld B."/>
            <person name="Courtot M."/>
            <person name="Singh J."/>
            <person name="Dalgard C.L."/>
            <person name="Hamilton T."/>
            <person name="Frey K.G."/>
            <person name="Gunde-Cimerman N."/>
            <person name="Dugan L."/>
            <person name="Daly M.J."/>
        </authorList>
    </citation>
    <scope>NUCLEOTIDE SEQUENCE [LARGE SCALE GENOMIC DNA]</scope>
    <source>
        <strain evidence="3 4">MD1149</strain>
    </source>
</reference>
<feature type="transmembrane region" description="Helical" evidence="2">
    <location>
        <begin position="12"/>
        <end position="31"/>
    </location>
</feature>
<keyword evidence="2" id="KW-0812">Transmembrane</keyword>
<name>A0A2S5BCP7_9BASI</name>
<protein>
    <recommendedName>
        <fullName evidence="5">Transmembrane protein</fullName>
    </recommendedName>
</protein>
<evidence type="ECO:0000256" key="2">
    <source>
        <dbReference type="SAM" id="Phobius"/>
    </source>
</evidence>
<dbReference type="STRING" id="741276.A0A2S5BCP7"/>
<organism evidence="3 4">
    <name type="scientific">Rhodotorula taiwanensis</name>
    <dbReference type="NCBI Taxonomy" id="741276"/>
    <lineage>
        <taxon>Eukaryota</taxon>
        <taxon>Fungi</taxon>
        <taxon>Dikarya</taxon>
        <taxon>Basidiomycota</taxon>
        <taxon>Pucciniomycotina</taxon>
        <taxon>Microbotryomycetes</taxon>
        <taxon>Sporidiobolales</taxon>
        <taxon>Sporidiobolaceae</taxon>
        <taxon>Rhodotorula</taxon>
    </lineage>
</organism>
<sequence>MNVFAGVRLGLYCWCFFSFLVTWVVAAAFIGRTESDFSVYAPSAVVILVAGLLGNTILPVCLGQEPTHSTTPCMLQKALTFGLLLRSGGAAALSNRYPNYGWCFGSICSLARSVQAWSWISWISTSFLLVFIGLAGCIGPDEDRERAGTNREVVGNTETGLSPQQSALSGQQTGVQTEPKGPMMTNAATSTAGPASGTQPAAATVKA</sequence>
<evidence type="ECO:0000313" key="3">
    <source>
        <dbReference type="EMBL" id="POY74556.1"/>
    </source>
</evidence>
<evidence type="ECO:0000313" key="4">
    <source>
        <dbReference type="Proteomes" id="UP000237144"/>
    </source>
</evidence>
<keyword evidence="2" id="KW-0472">Membrane</keyword>
<feature type="compositionally biased region" description="Polar residues" evidence="1">
    <location>
        <begin position="156"/>
        <end position="176"/>
    </location>
</feature>
<feature type="region of interest" description="Disordered" evidence="1">
    <location>
        <begin position="155"/>
        <end position="207"/>
    </location>
</feature>
<comment type="caution">
    <text evidence="3">The sequence shown here is derived from an EMBL/GenBank/DDBJ whole genome shotgun (WGS) entry which is preliminary data.</text>
</comment>
<feature type="transmembrane region" description="Helical" evidence="2">
    <location>
        <begin position="117"/>
        <end position="138"/>
    </location>
</feature>
<proteinExistence type="predicted"/>